<dbReference type="Proteomes" id="UP000736164">
    <property type="component" value="Unassembled WGS sequence"/>
</dbReference>
<dbReference type="EMBL" id="JAAWVO010038347">
    <property type="protein sequence ID" value="MBN3318107.1"/>
    <property type="molecule type" value="Genomic_DNA"/>
</dbReference>
<dbReference type="PANTHER" id="PTHR46481">
    <property type="entry name" value="ZINC FINGER BED DOMAIN-CONTAINING PROTEIN 4"/>
    <property type="match status" value="1"/>
</dbReference>
<proteinExistence type="predicted"/>
<feature type="region of interest" description="Disordered" evidence="1">
    <location>
        <begin position="271"/>
        <end position="333"/>
    </location>
</feature>
<dbReference type="PANTHER" id="PTHR46481:SF9">
    <property type="entry name" value="ZINC FINGER BED DOMAIN-CONTAINING PROTEIN 1-LIKE"/>
    <property type="match status" value="1"/>
</dbReference>
<reference evidence="3" key="1">
    <citation type="journal article" date="2021" name="Cell">
        <title>Tracing the genetic footprints of vertebrate landing in non-teleost ray-finned fishes.</title>
        <authorList>
            <person name="Bi X."/>
            <person name="Wang K."/>
            <person name="Yang L."/>
            <person name="Pan H."/>
            <person name="Jiang H."/>
            <person name="Wei Q."/>
            <person name="Fang M."/>
            <person name="Yu H."/>
            <person name="Zhu C."/>
            <person name="Cai Y."/>
            <person name="He Y."/>
            <person name="Gan X."/>
            <person name="Zeng H."/>
            <person name="Yu D."/>
            <person name="Zhu Y."/>
            <person name="Jiang H."/>
            <person name="Qiu Q."/>
            <person name="Yang H."/>
            <person name="Zhang Y.E."/>
            <person name="Wang W."/>
            <person name="Zhu M."/>
            <person name="He S."/>
            <person name="Zhang G."/>
        </authorList>
    </citation>
    <scope>NUCLEOTIDE SEQUENCE</scope>
    <source>
        <strain evidence="3">Allg_001</strain>
    </source>
</reference>
<feature type="non-terminal residue" evidence="3">
    <location>
        <position position="1"/>
    </location>
</feature>
<dbReference type="AlphaFoldDB" id="A0A8J7NRA0"/>
<dbReference type="SUPFAM" id="SSF53098">
    <property type="entry name" value="Ribonuclease H-like"/>
    <property type="match status" value="1"/>
</dbReference>
<dbReference type="InterPro" id="IPR052035">
    <property type="entry name" value="ZnF_BED_domain_contain"/>
</dbReference>
<evidence type="ECO:0000259" key="2">
    <source>
        <dbReference type="Pfam" id="PF05699"/>
    </source>
</evidence>
<dbReference type="InterPro" id="IPR008906">
    <property type="entry name" value="HATC_C_dom"/>
</dbReference>
<evidence type="ECO:0000313" key="3">
    <source>
        <dbReference type="EMBL" id="MBN3318107.1"/>
    </source>
</evidence>
<dbReference type="GO" id="GO:0046983">
    <property type="term" value="F:protein dimerization activity"/>
    <property type="evidence" value="ECO:0007669"/>
    <property type="project" value="InterPro"/>
</dbReference>
<feature type="domain" description="HAT C-terminal dimerisation" evidence="2">
    <location>
        <begin position="346"/>
        <end position="418"/>
    </location>
</feature>
<feature type="non-terminal residue" evidence="3">
    <location>
        <position position="420"/>
    </location>
</feature>
<dbReference type="InterPro" id="IPR012337">
    <property type="entry name" value="RNaseH-like_sf"/>
</dbReference>
<evidence type="ECO:0000256" key="1">
    <source>
        <dbReference type="SAM" id="MobiDB-lite"/>
    </source>
</evidence>
<keyword evidence="4" id="KW-1185">Reference proteome</keyword>
<accession>A0A8J7NRA0</accession>
<protein>
    <submittedName>
        <fullName evidence="3">ZBED1 protein</fullName>
    </submittedName>
</protein>
<dbReference type="Pfam" id="PF05699">
    <property type="entry name" value="Dimer_Tnp_hAT"/>
    <property type="match status" value="1"/>
</dbReference>
<name>A0A8J7NRA0_ATRSP</name>
<evidence type="ECO:0000313" key="4">
    <source>
        <dbReference type="Proteomes" id="UP000736164"/>
    </source>
</evidence>
<comment type="caution">
    <text evidence="3">The sequence shown here is derived from an EMBL/GenBank/DDBJ whole genome shotgun (WGS) entry which is preliminary data.</text>
</comment>
<sequence>MAKVIPPNSSNAITYYTAKDMVPIATVEHSGFERIAAELKSATTDLRSSRPMEPYLSLTLCSSDDEWILRSRCLQTACFPDDHTADMSAQGLRDALSAWDLPEERLLSFTPDNGANVVRATEVNTWTRLQCFGYRLHLAIDEAVKGQRVEWATGLCKKIVSAFSYSWKKKKALVKAQKVPNLPQHKVKTACVTRWGSMQIMTERVPEQKPLMEFTGSLSGEEYVTVSFVKPVLQILRSRALALEEDDTERPITEELLDMASFVDPRFKMTSPASHHVPTIKEKVKTETESAAVPQESTTGSAEPHTCPPEGKKPRMSLGNEATPSTTSTVSVQQTVEAELSSCLVSPMLDSEENPLDWWKKHHVNLPALRKVAKKFLCIPGTTSPPERVFSSGGNIVACLWSCLKPEKVNMLVFLAKNVE</sequence>
<organism evidence="3 4">
    <name type="scientific">Atractosteus spatula</name>
    <name type="common">Alligator gar</name>
    <name type="synonym">Lepisosteus spatula</name>
    <dbReference type="NCBI Taxonomy" id="7917"/>
    <lineage>
        <taxon>Eukaryota</taxon>
        <taxon>Metazoa</taxon>
        <taxon>Chordata</taxon>
        <taxon>Craniata</taxon>
        <taxon>Vertebrata</taxon>
        <taxon>Euteleostomi</taxon>
        <taxon>Actinopterygii</taxon>
        <taxon>Neopterygii</taxon>
        <taxon>Holostei</taxon>
        <taxon>Semionotiformes</taxon>
        <taxon>Lepisosteidae</taxon>
        <taxon>Atractosteus</taxon>
    </lineage>
</organism>
<feature type="compositionally biased region" description="Basic and acidic residues" evidence="1">
    <location>
        <begin position="279"/>
        <end position="288"/>
    </location>
</feature>
<gene>
    <name evidence="3" type="primary">Zbed1_1</name>
    <name evidence="3" type="ORF">GTO95_0002070</name>
</gene>